<dbReference type="SUPFAM" id="SSF52540">
    <property type="entry name" value="P-loop containing nucleoside triphosphate hydrolases"/>
    <property type="match status" value="1"/>
</dbReference>
<accession>B2IF58</accession>
<dbReference type="Proteomes" id="UP000001695">
    <property type="component" value="Chromosome"/>
</dbReference>
<keyword evidence="1" id="KW-0808">Transferase</keyword>
<organism evidence="1 2">
    <name type="scientific">Beijerinckia indica subsp. indica (strain ATCC 9039 / DSM 1715 / NCIMB 8712)</name>
    <dbReference type="NCBI Taxonomy" id="395963"/>
    <lineage>
        <taxon>Bacteria</taxon>
        <taxon>Pseudomonadati</taxon>
        <taxon>Pseudomonadota</taxon>
        <taxon>Alphaproteobacteria</taxon>
        <taxon>Hyphomicrobiales</taxon>
        <taxon>Beijerinckiaceae</taxon>
        <taxon>Beijerinckia</taxon>
    </lineage>
</organism>
<dbReference type="STRING" id="395963.Bind_2000"/>
<dbReference type="GO" id="GO:0016301">
    <property type="term" value="F:kinase activity"/>
    <property type="evidence" value="ECO:0007669"/>
    <property type="project" value="UniProtKB-KW"/>
</dbReference>
<keyword evidence="2" id="KW-1185">Reference proteome</keyword>
<dbReference type="Pfam" id="PF13207">
    <property type="entry name" value="AAA_17"/>
    <property type="match status" value="1"/>
</dbReference>
<dbReference type="InterPro" id="IPR027417">
    <property type="entry name" value="P-loop_NTPase"/>
</dbReference>
<evidence type="ECO:0000313" key="2">
    <source>
        <dbReference type="Proteomes" id="UP000001695"/>
    </source>
</evidence>
<dbReference type="EMBL" id="CP001016">
    <property type="protein sequence ID" value="ACB95623.1"/>
    <property type="molecule type" value="Genomic_DNA"/>
</dbReference>
<dbReference type="Gene3D" id="3.40.50.300">
    <property type="entry name" value="P-loop containing nucleotide triphosphate hydrolases"/>
    <property type="match status" value="1"/>
</dbReference>
<keyword evidence="1" id="KW-0418">Kinase</keyword>
<reference evidence="1 2" key="2">
    <citation type="journal article" date="2010" name="J. Bacteriol.">
        <title>Complete genome sequence of Beijerinckia indica subsp. indica.</title>
        <authorList>
            <person name="Tamas I."/>
            <person name="Dedysh S.N."/>
            <person name="Liesack W."/>
            <person name="Stott M.B."/>
            <person name="Alam M."/>
            <person name="Murrell J.C."/>
            <person name="Dunfield P.F."/>
        </authorList>
    </citation>
    <scope>NUCLEOTIDE SEQUENCE [LARGE SCALE GENOMIC DNA]</scope>
    <source>
        <strain evidence="2">ATCC 9039 / DSM 1715 / NCIMB 8712</strain>
    </source>
</reference>
<dbReference type="eggNOG" id="COG2019">
    <property type="taxonomic scope" value="Bacteria"/>
</dbReference>
<gene>
    <name evidence="1" type="ordered locus">Bind_2000</name>
</gene>
<sequence length="185" mass="20583">MVVTHRLLLFGVSGVGKTTACRSYTLRHANVLCLNAGSLLSAASHCEANELRSSSSDAIIRRQFFLADALDRQLRGCNAELVIIDGHAIIDNNRELVRVPVEVVQSLKPHGLLLLEASVSDIFHRRLERKQCPYRSELELSLEMEQERQAVESYANELGLPFEKACSTKGFELDAIVQAIRPRLG</sequence>
<dbReference type="KEGG" id="bid:Bind_2000"/>
<evidence type="ECO:0000313" key="1">
    <source>
        <dbReference type="EMBL" id="ACB95623.1"/>
    </source>
</evidence>
<dbReference type="HOGENOM" id="CLU_094604_0_0_5"/>
<reference evidence="2" key="1">
    <citation type="submission" date="2008-03" db="EMBL/GenBank/DDBJ databases">
        <title>Complete sequence of chromosome of Beijerinckia indica subsp. indica ATCC 9039.</title>
        <authorList>
            <consortium name="US DOE Joint Genome Institute"/>
            <person name="Copeland A."/>
            <person name="Lucas S."/>
            <person name="Lapidus A."/>
            <person name="Glavina del Rio T."/>
            <person name="Dalin E."/>
            <person name="Tice H."/>
            <person name="Bruce D."/>
            <person name="Goodwin L."/>
            <person name="Pitluck S."/>
            <person name="LaButti K."/>
            <person name="Schmutz J."/>
            <person name="Larimer F."/>
            <person name="Land M."/>
            <person name="Hauser L."/>
            <person name="Kyrpides N."/>
            <person name="Mikhailova N."/>
            <person name="Dunfield P.F."/>
            <person name="Dedysh S.N."/>
            <person name="Liesack W."/>
            <person name="Saw J.H."/>
            <person name="Alam M."/>
            <person name="Chen Y."/>
            <person name="Murrell J.C."/>
            <person name="Richardson P."/>
        </authorList>
    </citation>
    <scope>NUCLEOTIDE SEQUENCE [LARGE SCALE GENOMIC DNA]</scope>
    <source>
        <strain evidence="2">ATCC 9039 / DSM 1715 / NCIMB 8712</strain>
    </source>
</reference>
<dbReference type="AlphaFoldDB" id="B2IF58"/>
<name>B2IF58_BEII9</name>
<protein>
    <submittedName>
        <fullName evidence="1">Adenylate kinase-like protein</fullName>
    </submittedName>
</protein>
<proteinExistence type="predicted"/>